<dbReference type="GO" id="GO:0008270">
    <property type="term" value="F:zinc ion binding"/>
    <property type="evidence" value="ECO:0007669"/>
    <property type="project" value="UniProtKB-KW"/>
</dbReference>
<evidence type="ECO:0000256" key="4">
    <source>
        <dbReference type="PROSITE-ProRule" id="PRU00510"/>
    </source>
</evidence>
<dbReference type="InterPro" id="IPR000962">
    <property type="entry name" value="Znf_DskA_TraR"/>
</dbReference>
<dbReference type="Pfam" id="PF01258">
    <property type="entry name" value="zf-dskA_traR"/>
    <property type="match status" value="1"/>
</dbReference>
<keyword evidence="3" id="KW-0862">Zinc</keyword>
<name>A0A1F6BKM9_9BACT</name>
<dbReference type="EMBL" id="MFKH01000010">
    <property type="protein sequence ID" value="OGG37460.1"/>
    <property type="molecule type" value="Genomic_DNA"/>
</dbReference>
<dbReference type="PANTHER" id="PTHR33823">
    <property type="entry name" value="RNA POLYMERASE-BINDING TRANSCRIPTION FACTOR DKSA-RELATED"/>
    <property type="match status" value="1"/>
</dbReference>
<dbReference type="PANTHER" id="PTHR33823:SF4">
    <property type="entry name" value="GENERAL STRESS PROTEIN 16O"/>
    <property type="match status" value="1"/>
</dbReference>
<gene>
    <name evidence="7" type="ORF">A2110_02565</name>
</gene>
<evidence type="ECO:0000313" key="8">
    <source>
        <dbReference type="Proteomes" id="UP000176273"/>
    </source>
</evidence>
<reference evidence="7 8" key="1">
    <citation type="journal article" date="2016" name="Nat. Commun.">
        <title>Thousands of microbial genomes shed light on interconnected biogeochemical processes in an aquifer system.</title>
        <authorList>
            <person name="Anantharaman K."/>
            <person name="Brown C.T."/>
            <person name="Hug L.A."/>
            <person name="Sharon I."/>
            <person name="Castelle C.J."/>
            <person name="Probst A.J."/>
            <person name="Thomas B.C."/>
            <person name="Singh A."/>
            <person name="Wilkins M.J."/>
            <person name="Karaoz U."/>
            <person name="Brodie E.L."/>
            <person name="Williams K.H."/>
            <person name="Hubbard S.S."/>
            <person name="Banfield J.F."/>
        </authorList>
    </citation>
    <scope>NUCLEOTIDE SEQUENCE [LARGE SCALE GENOMIC DNA]</scope>
</reference>
<dbReference type="PROSITE" id="PS51128">
    <property type="entry name" value="ZF_DKSA_2"/>
    <property type="match status" value="1"/>
</dbReference>
<evidence type="ECO:0000256" key="5">
    <source>
        <dbReference type="SAM" id="Coils"/>
    </source>
</evidence>
<dbReference type="SUPFAM" id="SSF109635">
    <property type="entry name" value="DnaK suppressor protein DksA, alpha-hairpin domain"/>
    <property type="match status" value="1"/>
</dbReference>
<dbReference type="AlphaFoldDB" id="A0A1F6BKM9"/>
<keyword evidence="1" id="KW-0479">Metal-binding</keyword>
<feature type="domain" description="Zinc finger DksA/TraR C4-type" evidence="6">
    <location>
        <begin position="86"/>
        <end position="118"/>
    </location>
</feature>
<proteinExistence type="predicted"/>
<organism evidence="7 8">
    <name type="scientific">Candidatus Jorgensenbacteria bacterium GWA1_54_12</name>
    <dbReference type="NCBI Taxonomy" id="1798468"/>
    <lineage>
        <taxon>Bacteria</taxon>
        <taxon>Candidatus Joergenseniibacteriota</taxon>
    </lineage>
</organism>
<keyword evidence="2" id="KW-0863">Zinc-finger</keyword>
<evidence type="ECO:0000256" key="3">
    <source>
        <dbReference type="ARBA" id="ARBA00022833"/>
    </source>
</evidence>
<evidence type="ECO:0000256" key="1">
    <source>
        <dbReference type="ARBA" id="ARBA00022723"/>
    </source>
</evidence>
<dbReference type="Gene3D" id="1.20.120.910">
    <property type="entry name" value="DksA, coiled-coil domain"/>
    <property type="match status" value="1"/>
</dbReference>
<dbReference type="Proteomes" id="UP000176273">
    <property type="component" value="Unassembled WGS sequence"/>
</dbReference>
<dbReference type="STRING" id="1798468.A2110_02565"/>
<evidence type="ECO:0000259" key="6">
    <source>
        <dbReference type="Pfam" id="PF01258"/>
    </source>
</evidence>
<protein>
    <recommendedName>
        <fullName evidence="6">Zinc finger DksA/TraR C4-type domain-containing protein</fullName>
    </recommendedName>
</protein>
<feature type="zinc finger region" description="dksA C4-type" evidence="4">
    <location>
        <begin position="91"/>
        <end position="115"/>
    </location>
</feature>
<dbReference type="InterPro" id="IPR037187">
    <property type="entry name" value="DnaK_N"/>
</dbReference>
<comment type="caution">
    <text evidence="7">The sequence shown here is derived from an EMBL/GenBank/DDBJ whole genome shotgun (WGS) entry which is preliminary data.</text>
</comment>
<keyword evidence="5" id="KW-0175">Coiled coil</keyword>
<evidence type="ECO:0000256" key="2">
    <source>
        <dbReference type="ARBA" id="ARBA00022771"/>
    </source>
</evidence>
<sequence length="119" mass="13393">MFMYNSGMALAEQQIKELEKALMEKREELEKLLASERAGLDFGDSIDSGDEESDESEAHGNYLALEQVFKARIGRIEDALHRIQEGIYGICSACGTAIPFEFLKENPESEQCLACRQKK</sequence>
<accession>A0A1F6BKM9</accession>
<evidence type="ECO:0000313" key="7">
    <source>
        <dbReference type="EMBL" id="OGG37460.1"/>
    </source>
</evidence>
<feature type="coiled-coil region" evidence="5">
    <location>
        <begin position="8"/>
        <end position="35"/>
    </location>
</feature>